<evidence type="ECO:0000313" key="5">
    <source>
        <dbReference type="Proteomes" id="UP000216122"/>
    </source>
</evidence>
<comment type="caution">
    <text evidence="3">The sequence shown here is derived from an EMBL/GenBank/DDBJ whole genome shotgun (WGS) entry which is preliminary data.</text>
</comment>
<dbReference type="InterPro" id="IPR014960">
    <property type="entry name" value="DUF1828"/>
</dbReference>
<organism evidence="3 5">
    <name type="scientific">Limosilactobacillus reuteri</name>
    <name type="common">Lactobacillus reuteri</name>
    <dbReference type="NCBI Taxonomy" id="1598"/>
    <lineage>
        <taxon>Bacteria</taxon>
        <taxon>Bacillati</taxon>
        <taxon>Bacillota</taxon>
        <taxon>Bacilli</taxon>
        <taxon>Lactobacillales</taxon>
        <taxon>Lactobacillaceae</taxon>
        <taxon>Limosilactobacillus</taxon>
    </lineage>
</organism>
<accession>A0A256VN70</accession>
<dbReference type="EMBL" id="PTLS01000042">
    <property type="protein sequence ID" value="RMX24633.1"/>
    <property type="molecule type" value="Genomic_DNA"/>
</dbReference>
<dbReference type="Proteomes" id="UP000216122">
    <property type="component" value="Unassembled WGS sequence"/>
</dbReference>
<evidence type="ECO:0000313" key="3">
    <source>
        <dbReference type="EMBL" id="OYT04650.1"/>
    </source>
</evidence>
<reference evidence="3 5" key="3">
    <citation type="submission" date="2017-09" db="EMBL/GenBank/DDBJ databases">
        <title>Tripartite evolution among Lactobacillus johnsonii, Lactobacillus taiwanensis, Lactobacillus reuteri and their rodent host.</title>
        <authorList>
            <person name="Wang T."/>
            <person name="Knowles S."/>
            <person name="Cheng C."/>
        </authorList>
    </citation>
    <scope>NUCLEOTIDE SEQUENCE [LARGE SCALE GENOMIC DNA]</scope>
    <source>
        <strain evidence="3 5">103v</strain>
    </source>
</reference>
<evidence type="ECO:0000259" key="1">
    <source>
        <dbReference type="Pfam" id="PF08861"/>
    </source>
</evidence>
<dbReference type="InterPro" id="IPR014961">
    <property type="entry name" value="DUF1829"/>
</dbReference>
<name>A0A256VN70_LIMRT</name>
<reference evidence="4 6" key="4">
    <citation type="journal article" date="2018" name="J Appl Environ Microbiol">
        <title>The gut symbionts Lactobacillus reuteri R2lc and 2010 encode a polyketide synthase cluster that activates the mammalian aryl-hydrocarbon receptor.</title>
        <authorList>
            <person name="Ozcam M."/>
            <person name="Roos S."/>
            <person name="Van Pijkeren J.P."/>
        </authorList>
    </citation>
    <scope>NUCLEOTIDE SEQUENCE [LARGE SCALE GENOMIC DNA]</scope>
    <source>
        <strain evidence="4 6">R2lc</strain>
    </source>
</reference>
<evidence type="ECO:0000313" key="6">
    <source>
        <dbReference type="Proteomes" id="UP000276940"/>
    </source>
</evidence>
<feature type="domain" description="DUF1829" evidence="2">
    <location>
        <begin position="165"/>
        <end position="231"/>
    </location>
</feature>
<sequence>MGKATLLENAYYKWLKEELIFSDIEDGYVSISSPFVDTNFDNINLYAKFLNEDNIEVSDFGYTIFNLEEAGVHLDKRSKVAWRIYNTALADFGITREGDSLLIRTSLDNFAIAKNRLIQAIMRINDISYLSKGNVKEAFNDLIESFLIKEKVLYTPNVEIPNENGASSHFDFSIPSRTGVERLIKTSARPNDPNYAKVFNYDVKATAPSRNAKFIYVLNNVTHKTTINQNIVGTALNGLKPNLAEVAGFSEIEKDNTLLVNS</sequence>
<dbReference type="Pfam" id="PF08862">
    <property type="entry name" value="DUF1829"/>
    <property type="match status" value="1"/>
</dbReference>
<evidence type="ECO:0000313" key="4">
    <source>
        <dbReference type="EMBL" id="RMX24633.1"/>
    </source>
</evidence>
<dbReference type="EMBL" id="NGQC01000019">
    <property type="protein sequence ID" value="OYT04650.1"/>
    <property type="molecule type" value="Genomic_DNA"/>
</dbReference>
<proteinExistence type="predicted"/>
<dbReference type="Proteomes" id="UP000276940">
    <property type="component" value="Unassembled WGS sequence"/>
</dbReference>
<reference evidence="3" key="1">
    <citation type="submission" date="2017-05" db="EMBL/GenBank/DDBJ databases">
        <authorList>
            <person name="Song R."/>
            <person name="Chenine A.L."/>
            <person name="Ruprecht R.M."/>
        </authorList>
    </citation>
    <scope>NUCLEOTIDE SEQUENCE [LARGE SCALE GENOMIC DNA]</scope>
    <source>
        <strain evidence="3">103v</strain>
    </source>
</reference>
<feature type="domain" description="DUF1828" evidence="1">
    <location>
        <begin position="33"/>
        <end position="124"/>
    </location>
</feature>
<evidence type="ECO:0000259" key="2">
    <source>
        <dbReference type="Pfam" id="PF08862"/>
    </source>
</evidence>
<dbReference type="Pfam" id="PF08861">
    <property type="entry name" value="DUF1828"/>
    <property type="match status" value="1"/>
</dbReference>
<reference evidence="5" key="2">
    <citation type="submission" date="2017-05" db="EMBL/GenBank/DDBJ databases">
        <authorList>
            <person name="Lin X.B."/>
            <person name="Stothard P."/>
            <person name="Tasseva G."/>
            <person name="Walter J."/>
        </authorList>
    </citation>
    <scope>NUCLEOTIDE SEQUENCE [LARGE SCALE GENOMIC DNA]</scope>
    <source>
        <strain evidence="5">103v</strain>
    </source>
</reference>
<protein>
    <submittedName>
        <fullName evidence="4">DUF1828 domain-containing protein</fullName>
    </submittedName>
</protein>
<dbReference type="AlphaFoldDB" id="A0A256VN70"/>
<gene>
    <name evidence="4" type="ORF">C5O77_08665</name>
    <name evidence="3" type="ORF">CBG21_02195</name>
</gene>
<dbReference type="RefSeq" id="WP_094504130.1">
    <property type="nucleotide sequence ID" value="NZ_CP128363.1"/>
</dbReference>